<keyword evidence="3" id="KW-1185">Reference proteome</keyword>
<evidence type="ECO:0000256" key="1">
    <source>
        <dbReference type="SAM" id="Phobius"/>
    </source>
</evidence>
<organism evidence="2 3">
    <name type="scientific">Colletotrichum kahawae</name>
    <name type="common">Coffee berry disease fungus</name>
    <dbReference type="NCBI Taxonomy" id="34407"/>
    <lineage>
        <taxon>Eukaryota</taxon>
        <taxon>Fungi</taxon>
        <taxon>Dikarya</taxon>
        <taxon>Ascomycota</taxon>
        <taxon>Pezizomycotina</taxon>
        <taxon>Sordariomycetes</taxon>
        <taxon>Hypocreomycetidae</taxon>
        <taxon>Glomerellales</taxon>
        <taxon>Glomerellaceae</taxon>
        <taxon>Colletotrichum</taxon>
        <taxon>Colletotrichum gloeosporioides species complex</taxon>
    </lineage>
</organism>
<sequence length="85" mass="9683">MEMHISCRRIGFVRLPLYASICLCSFVGIDAWGRYRIAGFCHNIHHKGSKSFTALTRQLAATAKARYIRPRPAQCHQVPTRTLKP</sequence>
<keyword evidence="1" id="KW-0472">Membrane</keyword>
<name>A0AAD9YV47_COLKA</name>
<comment type="caution">
    <text evidence="2">The sequence shown here is derived from an EMBL/GenBank/DDBJ whole genome shotgun (WGS) entry which is preliminary data.</text>
</comment>
<dbReference type="EMBL" id="VYYT01000020">
    <property type="protein sequence ID" value="KAK2777300.1"/>
    <property type="molecule type" value="Genomic_DNA"/>
</dbReference>
<evidence type="ECO:0000313" key="2">
    <source>
        <dbReference type="EMBL" id="KAK2777300.1"/>
    </source>
</evidence>
<keyword evidence="1" id="KW-1133">Transmembrane helix</keyword>
<protein>
    <submittedName>
        <fullName evidence="2">Uncharacterized protein</fullName>
    </submittedName>
</protein>
<feature type="transmembrane region" description="Helical" evidence="1">
    <location>
        <begin position="12"/>
        <end position="33"/>
    </location>
</feature>
<reference evidence="2" key="1">
    <citation type="submission" date="2023-02" db="EMBL/GenBank/DDBJ databases">
        <title>Colletotrichum kahawae CIFC_Que2 genome sequencing and assembly.</title>
        <authorList>
            <person name="Baroncelli R."/>
        </authorList>
    </citation>
    <scope>NUCLEOTIDE SEQUENCE</scope>
    <source>
        <strain evidence="2">CIFC_Que2</strain>
    </source>
</reference>
<keyword evidence="1" id="KW-0812">Transmembrane</keyword>
<dbReference type="AlphaFoldDB" id="A0AAD9YV47"/>
<dbReference type="Proteomes" id="UP001281614">
    <property type="component" value="Unassembled WGS sequence"/>
</dbReference>
<proteinExistence type="predicted"/>
<gene>
    <name evidence="2" type="ORF">CKAH01_12124</name>
</gene>
<evidence type="ECO:0000313" key="3">
    <source>
        <dbReference type="Proteomes" id="UP001281614"/>
    </source>
</evidence>
<accession>A0AAD9YV47</accession>